<evidence type="ECO:0000256" key="18">
    <source>
        <dbReference type="ARBA" id="ARBA00042500"/>
    </source>
</evidence>
<comment type="cofactor">
    <cofactor evidence="1 21">
        <name>FAD</name>
        <dbReference type="ChEBI" id="CHEBI:57692"/>
    </cofactor>
</comment>
<dbReference type="AlphaFoldDB" id="A0A8C5P3R9"/>
<evidence type="ECO:0000256" key="4">
    <source>
        <dbReference type="ARBA" id="ARBA00022448"/>
    </source>
</evidence>
<dbReference type="GO" id="GO:0007519">
    <property type="term" value="P:skeletal muscle tissue development"/>
    <property type="evidence" value="ECO:0007669"/>
    <property type="project" value="Ensembl"/>
</dbReference>
<dbReference type="PANTHER" id="PTHR12613">
    <property type="entry name" value="ERO1-RELATED"/>
    <property type="match status" value="1"/>
</dbReference>
<dbReference type="InterPro" id="IPR007266">
    <property type="entry name" value="Ero1"/>
</dbReference>
<evidence type="ECO:0000256" key="11">
    <source>
        <dbReference type="ARBA" id="ARBA00023136"/>
    </source>
</evidence>
<evidence type="ECO:0000256" key="12">
    <source>
        <dbReference type="ARBA" id="ARBA00023157"/>
    </source>
</evidence>
<feature type="active site" evidence="20">
    <location>
        <position position="325"/>
    </location>
</feature>
<evidence type="ECO:0000256" key="5">
    <source>
        <dbReference type="ARBA" id="ARBA00022630"/>
    </source>
</evidence>
<feature type="binding site" evidence="21">
    <location>
        <position position="192"/>
    </location>
    <ligand>
        <name>FAD</name>
        <dbReference type="ChEBI" id="CHEBI:57692"/>
    </ligand>
</feature>
<evidence type="ECO:0000256" key="14">
    <source>
        <dbReference type="ARBA" id="ARBA00023284"/>
    </source>
</evidence>
<keyword evidence="4" id="KW-0813">Transport</keyword>
<dbReference type="GO" id="GO:0005789">
    <property type="term" value="C:endoplasmic reticulum membrane"/>
    <property type="evidence" value="ECO:0007669"/>
    <property type="project" value="UniProtKB-SubCell"/>
</dbReference>
<evidence type="ECO:0000313" key="24">
    <source>
        <dbReference type="Proteomes" id="UP000694385"/>
    </source>
</evidence>
<dbReference type="GO" id="GO:0070059">
    <property type="term" value="P:intrinsic apoptotic signaling pathway in response to endoplasmic reticulum stress"/>
    <property type="evidence" value="ECO:0007669"/>
    <property type="project" value="Ensembl"/>
</dbReference>
<evidence type="ECO:0000256" key="6">
    <source>
        <dbReference type="ARBA" id="ARBA00022729"/>
    </source>
</evidence>
<dbReference type="Proteomes" id="UP000694385">
    <property type="component" value="Unassembled WGS sequence"/>
</dbReference>
<dbReference type="GO" id="GO:0006979">
    <property type="term" value="P:response to oxidative stress"/>
    <property type="evidence" value="ECO:0007669"/>
    <property type="project" value="Ensembl"/>
</dbReference>
<organism evidence="23 24">
    <name type="scientific">Jaculus jaculus</name>
    <name type="common">Lesser Egyptian jerboa</name>
    <dbReference type="NCBI Taxonomy" id="51337"/>
    <lineage>
        <taxon>Eukaryota</taxon>
        <taxon>Metazoa</taxon>
        <taxon>Chordata</taxon>
        <taxon>Craniata</taxon>
        <taxon>Vertebrata</taxon>
        <taxon>Euteleostomi</taxon>
        <taxon>Mammalia</taxon>
        <taxon>Eutheria</taxon>
        <taxon>Euarchontoglires</taxon>
        <taxon>Glires</taxon>
        <taxon>Rodentia</taxon>
        <taxon>Myomorpha</taxon>
        <taxon>Dipodoidea</taxon>
        <taxon>Dipodidae</taxon>
        <taxon>Dipodinae</taxon>
        <taxon>Jaculus</taxon>
    </lineage>
</organism>
<keyword evidence="9" id="KW-0249">Electron transport</keyword>
<dbReference type="GO" id="GO:0005615">
    <property type="term" value="C:extracellular space"/>
    <property type="evidence" value="ECO:0007669"/>
    <property type="project" value="Ensembl"/>
</dbReference>
<proteinExistence type="inferred from homology"/>
<dbReference type="GO" id="GO:0016972">
    <property type="term" value="F:thiol oxidase activity"/>
    <property type="evidence" value="ECO:0007669"/>
    <property type="project" value="InterPro"/>
</dbReference>
<keyword evidence="14" id="KW-0676">Redox-active center</keyword>
<dbReference type="Ensembl" id="ENSJJAT00000026480.1">
    <property type="protein sequence ID" value="ENSJJAP00000019942.1"/>
    <property type="gene ID" value="ENSJJAG00000020750.1"/>
</dbReference>
<dbReference type="PIRSF" id="PIRSF017205">
    <property type="entry name" value="ERO1"/>
    <property type="match status" value="1"/>
</dbReference>
<evidence type="ECO:0000256" key="2">
    <source>
        <dbReference type="ARBA" id="ARBA00004367"/>
    </source>
</evidence>
<accession>A0A8C5P3R9</accession>
<feature type="binding site" evidence="21">
    <location>
        <position position="179"/>
    </location>
    <ligand>
        <name>FAD</name>
        <dbReference type="ChEBI" id="CHEBI:57692"/>
    </ligand>
</feature>
<dbReference type="GO" id="GO:0051209">
    <property type="term" value="P:release of sequestered calcium ion into cytosol"/>
    <property type="evidence" value="ECO:0007669"/>
    <property type="project" value="Ensembl"/>
</dbReference>
<evidence type="ECO:0000256" key="16">
    <source>
        <dbReference type="ARBA" id="ARBA00040786"/>
    </source>
</evidence>
<feature type="binding site" evidence="21">
    <location>
        <position position="242"/>
    </location>
    <ligand>
        <name>FAD</name>
        <dbReference type="ChEBI" id="CHEBI:57692"/>
    </ligand>
</feature>
<evidence type="ECO:0000256" key="15">
    <source>
        <dbReference type="ARBA" id="ARBA00023769"/>
    </source>
</evidence>
<evidence type="ECO:0000256" key="7">
    <source>
        <dbReference type="ARBA" id="ARBA00022824"/>
    </source>
</evidence>
<evidence type="ECO:0000256" key="8">
    <source>
        <dbReference type="ARBA" id="ARBA00022827"/>
    </source>
</evidence>
<evidence type="ECO:0000256" key="10">
    <source>
        <dbReference type="ARBA" id="ARBA00023002"/>
    </source>
</evidence>
<evidence type="ECO:0000313" key="23">
    <source>
        <dbReference type="Ensembl" id="ENSJJAP00000019942.1"/>
    </source>
</evidence>
<feature type="binding site" evidence="21">
    <location>
        <position position="181"/>
    </location>
    <ligand>
        <name>FAD</name>
        <dbReference type="ChEBI" id="CHEBI:57692"/>
    </ligand>
</feature>
<keyword evidence="10" id="KW-0560">Oxidoreductase</keyword>
<evidence type="ECO:0000256" key="19">
    <source>
        <dbReference type="ARBA" id="ARBA00046906"/>
    </source>
</evidence>
<reference evidence="23" key="1">
    <citation type="submission" date="2025-08" db="UniProtKB">
        <authorList>
            <consortium name="Ensembl"/>
        </authorList>
    </citation>
    <scope>IDENTIFICATION</scope>
</reference>
<evidence type="ECO:0000256" key="22">
    <source>
        <dbReference type="PIRSR" id="PIRSR017205-3"/>
    </source>
</evidence>
<feature type="active site" description="Nucleophile" evidence="20">
    <location>
        <position position="322"/>
    </location>
</feature>
<keyword evidence="5" id="KW-0285">Flavoprotein</keyword>
<dbReference type="GO" id="GO:0030968">
    <property type="term" value="P:endoplasmic reticulum unfolded protein response"/>
    <property type="evidence" value="ECO:0007669"/>
    <property type="project" value="Ensembl"/>
</dbReference>
<dbReference type="GeneTree" id="ENSGT00390000007753"/>
<dbReference type="Pfam" id="PF04137">
    <property type="entry name" value="ERO1"/>
    <property type="match status" value="2"/>
</dbReference>
<keyword evidence="13" id="KW-0325">Glycoprotein</keyword>
<comment type="similarity">
    <text evidence="3">Belongs to the EROs family.</text>
</comment>
<comment type="subunit">
    <text evidence="19">Predominantly monomer. May function both as a monomer and a homodimer. Interacts with PDILT. Interacts with ERP44; the interaction results in retention of ERO1A in the endoplasmic reticulum.</text>
</comment>
<dbReference type="GO" id="GO:0015035">
    <property type="term" value="F:protein-disulfide reductase activity"/>
    <property type="evidence" value="ECO:0007669"/>
    <property type="project" value="Ensembl"/>
</dbReference>
<dbReference type="InterPro" id="IPR037192">
    <property type="entry name" value="ERO1-like_sf"/>
</dbReference>
<feature type="disulfide bond" description="Redox-active" evidence="22">
    <location>
        <begin position="322"/>
        <end position="325"/>
    </location>
</feature>
<feature type="disulfide bond" description="Redox-active" evidence="22">
    <location>
        <begin position="87"/>
        <end position="92"/>
    </location>
</feature>
<sequence>WGRRWVGILGCGKSRKLFHSNYVRKNLVASRVSGYLDDCTCDVETIDRFNNYKLFPRLQKLLESDYFRYYKVNLKRPCPFWNDIHQCGRRDCAVKPCHSDEVPDGIKSASYKYSEEANLIEECEQAERLGAVDESLSEETQKAVLQWTKHDDSSDSFCEVDDIQSPDAEYVDLLLNPERYTGYKGPDAWKIWNVIYEENCFKPQTIKRPLNPLASGQGDFISKLLLLSGLCVEKRAFYRLISGLHASINVHLSARYLLQAKFFNIYNFNCILIFIIHENVSFPLHFDENSFFAGDKKEAYKLKEDFRLHFRNISRIMDCVGCFKCRLWGKLQTQGLGTALKILFSEKLIANMPESGPSYEFHLTRQEIVSLFNAFGRISTSVKELENFRNLLQNIH</sequence>
<gene>
    <name evidence="23" type="primary">Ero1a</name>
</gene>
<dbReference type="GO" id="GO:0034975">
    <property type="term" value="P:protein folding in endoplasmic reticulum"/>
    <property type="evidence" value="ECO:0007669"/>
    <property type="project" value="InterPro"/>
</dbReference>
<dbReference type="SUPFAM" id="SSF110019">
    <property type="entry name" value="ERO1-like"/>
    <property type="match status" value="1"/>
</dbReference>
<dbReference type="GO" id="GO:0050873">
    <property type="term" value="P:brown fat cell differentiation"/>
    <property type="evidence" value="ECO:0007669"/>
    <property type="project" value="Ensembl"/>
</dbReference>
<keyword evidence="8 21" id="KW-0274">FAD</keyword>
<protein>
    <recommendedName>
        <fullName evidence="16">ERO1-like protein alpha</fullName>
    </recommendedName>
    <alternativeName>
        <fullName evidence="17">Endoplasmic reticulum oxidoreductase alpha</fullName>
    </alternativeName>
    <alternativeName>
        <fullName evidence="18">Oxidoreductin-1-L-alpha</fullName>
    </alternativeName>
</protein>
<dbReference type="GO" id="GO:0005796">
    <property type="term" value="C:Golgi lumen"/>
    <property type="evidence" value="ECO:0007669"/>
    <property type="project" value="UniProtKB-SubCell"/>
</dbReference>
<reference evidence="23" key="2">
    <citation type="submission" date="2025-09" db="UniProtKB">
        <authorList>
            <consortium name="Ensembl"/>
        </authorList>
    </citation>
    <scope>IDENTIFICATION</scope>
</reference>
<keyword evidence="6" id="KW-0732">Signal</keyword>
<evidence type="ECO:0000256" key="3">
    <source>
        <dbReference type="ARBA" id="ARBA00008277"/>
    </source>
</evidence>
<evidence type="ECO:0000256" key="21">
    <source>
        <dbReference type="PIRSR" id="PIRSR017205-2"/>
    </source>
</evidence>
<dbReference type="GO" id="GO:0007179">
    <property type="term" value="P:transforming growth factor beta receptor signaling pathway"/>
    <property type="evidence" value="ECO:0007669"/>
    <property type="project" value="Ensembl"/>
</dbReference>
<evidence type="ECO:0000256" key="9">
    <source>
        <dbReference type="ARBA" id="ARBA00022982"/>
    </source>
</evidence>
<keyword evidence="11" id="KW-0472">Membrane</keyword>
<keyword evidence="12 22" id="KW-1015">Disulfide bond</keyword>
<dbReference type="GO" id="GO:0030199">
    <property type="term" value="P:collagen fibril organization"/>
    <property type="evidence" value="ECO:0007669"/>
    <property type="project" value="Ensembl"/>
</dbReference>
<evidence type="ECO:0000256" key="17">
    <source>
        <dbReference type="ARBA" id="ARBA00041899"/>
    </source>
</evidence>
<evidence type="ECO:0000256" key="13">
    <source>
        <dbReference type="ARBA" id="ARBA00023180"/>
    </source>
</evidence>
<evidence type="ECO:0000256" key="20">
    <source>
        <dbReference type="PIRSR" id="PIRSR017205-1"/>
    </source>
</evidence>
<evidence type="ECO:0000256" key="1">
    <source>
        <dbReference type="ARBA" id="ARBA00001974"/>
    </source>
</evidence>
<keyword evidence="7" id="KW-0256">Endoplasmic reticulum</keyword>
<name>A0A8C5P3R9_JACJA</name>
<comment type="subcellular location">
    <subcellularLocation>
        <location evidence="2">Endoplasmic reticulum membrane</location>
        <topology evidence="2">Peripheral membrane protein</topology>
        <orientation evidence="2">Lumenal side</orientation>
    </subcellularLocation>
    <subcellularLocation>
        <location evidence="15">Golgi apparatus lumen</location>
    </subcellularLocation>
</comment>
<keyword evidence="24" id="KW-1185">Reference proteome</keyword>
<feature type="binding site" evidence="21">
    <location>
        <position position="245"/>
    </location>
    <ligand>
        <name>FAD</name>
        <dbReference type="ChEBI" id="CHEBI:57692"/>
    </ligand>
</feature>
<dbReference type="GO" id="GO:0019852">
    <property type="term" value="P:L-ascorbic acid metabolic process"/>
    <property type="evidence" value="ECO:0007669"/>
    <property type="project" value="Ensembl"/>
</dbReference>
<dbReference type="PANTHER" id="PTHR12613:SF1">
    <property type="entry name" value="ERO1-LIKE PROTEIN ALPHA"/>
    <property type="match status" value="1"/>
</dbReference>
<dbReference type="GO" id="GO:0071949">
    <property type="term" value="F:FAD binding"/>
    <property type="evidence" value="ECO:0007669"/>
    <property type="project" value="InterPro"/>
</dbReference>
<dbReference type="GO" id="GO:0045454">
    <property type="term" value="P:cell redox homeostasis"/>
    <property type="evidence" value="ECO:0007669"/>
    <property type="project" value="Ensembl"/>
</dbReference>